<gene>
    <name evidence="2" type="ORF">LSAT_V11C500291080</name>
</gene>
<dbReference type="InterPro" id="IPR018289">
    <property type="entry name" value="MULE_transposase_dom"/>
</dbReference>
<name>A0A9R1VFW4_LACSA</name>
<proteinExistence type="predicted"/>
<evidence type="ECO:0000259" key="1">
    <source>
        <dbReference type="Pfam" id="PF10551"/>
    </source>
</evidence>
<protein>
    <recommendedName>
        <fullName evidence="1">MULE transposase domain-containing protein</fullName>
    </recommendedName>
</protein>
<feature type="domain" description="MULE transposase" evidence="1">
    <location>
        <begin position="22"/>
        <end position="104"/>
    </location>
</feature>
<dbReference type="PANTHER" id="PTHR47718">
    <property type="entry name" value="OS01G0519700 PROTEIN"/>
    <property type="match status" value="1"/>
</dbReference>
<dbReference type="EMBL" id="NBSK02000005">
    <property type="protein sequence ID" value="KAJ0204015.1"/>
    <property type="molecule type" value="Genomic_DNA"/>
</dbReference>
<evidence type="ECO:0000313" key="2">
    <source>
        <dbReference type="EMBL" id="KAJ0204015.1"/>
    </source>
</evidence>
<accession>A0A9R1VFW4</accession>
<comment type="caution">
    <text evidence="2">The sequence shown here is derived from an EMBL/GenBank/DDBJ whole genome shotgun (WGS) entry which is preliminary data.</text>
</comment>
<dbReference type="AlphaFoldDB" id="A0A9R1VFW4"/>
<dbReference type="PANTHER" id="PTHR47718:SF17">
    <property type="entry name" value="PROTEIN FAR1-RELATED SEQUENCE 5-LIKE"/>
    <property type="match status" value="1"/>
</dbReference>
<evidence type="ECO:0000313" key="3">
    <source>
        <dbReference type="Proteomes" id="UP000235145"/>
    </source>
</evidence>
<sequence>MFMLVKNYHQVSMIQKSIESLRYMMIFVPFTGIDNHKRCITFGVRLLSSESIESYSWLLHAFKKAFLKEPNVIVTYQDTAILQAVPVVFKSARHRFYMWHISQKFTDKLGNHMTKRDVLKKLSDLIWNETILKEEFESTWKNLMDEFHLNENNWFNEMYKMRDL</sequence>
<organism evidence="2 3">
    <name type="scientific">Lactuca sativa</name>
    <name type="common">Garden lettuce</name>
    <dbReference type="NCBI Taxonomy" id="4236"/>
    <lineage>
        <taxon>Eukaryota</taxon>
        <taxon>Viridiplantae</taxon>
        <taxon>Streptophyta</taxon>
        <taxon>Embryophyta</taxon>
        <taxon>Tracheophyta</taxon>
        <taxon>Spermatophyta</taxon>
        <taxon>Magnoliopsida</taxon>
        <taxon>eudicotyledons</taxon>
        <taxon>Gunneridae</taxon>
        <taxon>Pentapetalae</taxon>
        <taxon>asterids</taxon>
        <taxon>campanulids</taxon>
        <taxon>Asterales</taxon>
        <taxon>Asteraceae</taxon>
        <taxon>Cichorioideae</taxon>
        <taxon>Cichorieae</taxon>
        <taxon>Lactucinae</taxon>
        <taxon>Lactuca</taxon>
    </lineage>
</organism>
<reference evidence="2 3" key="1">
    <citation type="journal article" date="2017" name="Nat. Commun.">
        <title>Genome assembly with in vitro proximity ligation data and whole-genome triplication in lettuce.</title>
        <authorList>
            <person name="Reyes-Chin-Wo S."/>
            <person name="Wang Z."/>
            <person name="Yang X."/>
            <person name="Kozik A."/>
            <person name="Arikit S."/>
            <person name="Song C."/>
            <person name="Xia L."/>
            <person name="Froenicke L."/>
            <person name="Lavelle D.O."/>
            <person name="Truco M.J."/>
            <person name="Xia R."/>
            <person name="Zhu S."/>
            <person name="Xu C."/>
            <person name="Xu H."/>
            <person name="Xu X."/>
            <person name="Cox K."/>
            <person name="Korf I."/>
            <person name="Meyers B.C."/>
            <person name="Michelmore R.W."/>
        </authorList>
    </citation>
    <scope>NUCLEOTIDE SEQUENCE [LARGE SCALE GENOMIC DNA]</scope>
    <source>
        <strain evidence="3">cv. Salinas</strain>
        <tissue evidence="2">Seedlings</tissue>
    </source>
</reference>
<keyword evidence="3" id="KW-1185">Reference proteome</keyword>
<dbReference type="Proteomes" id="UP000235145">
    <property type="component" value="Unassembled WGS sequence"/>
</dbReference>
<dbReference type="Pfam" id="PF10551">
    <property type="entry name" value="MULE"/>
    <property type="match status" value="1"/>
</dbReference>